<dbReference type="Gene3D" id="3.60.110.10">
    <property type="entry name" value="Carbon-nitrogen hydrolase"/>
    <property type="match status" value="1"/>
</dbReference>
<feature type="domain" description="CN hydrolase" evidence="2">
    <location>
        <begin position="3"/>
        <end position="246"/>
    </location>
</feature>
<organism evidence="3 4">
    <name type="scientific">Vitreoscilla massiliensis</name>
    <dbReference type="NCBI Taxonomy" id="1689272"/>
    <lineage>
        <taxon>Bacteria</taxon>
        <taxon>Pseudomonadati</taxon>
        <taxon>Pseudomonadota</taxon>
        <taxon>Betaproteobacteria</taxon>
        <taxon>Neisseriales</taxon>
        <taxon>Neisseriaceae</taxon>
        <taxon>Vitreoscilla</taxon>
    </lineage>
</organism>
<dbReference type="InterPro" id="IPR050345">
    <property type="entry name" value="Aliph_Amidase/BUP"/>
</dbReference>
<evidence type="ECO:0000313" key="3">
    <source>
        <dbReference type="EMBL" id="UOO89208.1"/>
    </source>
</evidence>
<dbReference type="Pfam" id="PF00795">
    <property type="entry name" value="CN_hydrolase"/>
    <property type="match status" value="1"/>
</dbReference>
<gene>
    <name evidence="3" type="ORF">LVJ82_17460</name>
</gene>
<dbReference type="PANTHER" id="PTHR43674">
    <property type="entry name" value="NITRILASE C965.09-RELATED"/>
    <property type="match status" value="1"/>
</dbReference>
<proteinExistence type="predicted"/>
<dbReference type="InterPro" id="IPR036526">
    <property type="entry name" value="C-N_Hydrolase_sf"/>
</dbReference>
<dbReference type="CDD" id="cd07197">
    <property type="entry name" value="nitrilase"/>
    <property type="match status" value="1"/>
</dbReference>
<protein>
    <submittedName>
        <fullName evidence="3">Carbon-nitrogen hydrolase family protein</fullName>
    </submittedName>
</protein>
<dbReference type="SUPFAM" id="SSF56317">
    <property type="entry name" value="Carbon-nitrogen hydrolase"/>
    <property type="match status" value="1"/>
</dbReference>
<keyword evidence="1 3" id="KW-0378">Hydrolase</keyword>
<dbReference type="RefSeq" id="WP_058356910.1">
    <property type="nucleotide sequence ID" value="NZ_CABKVG010000010.1"/>
</dbReference>
<evidence type="ECO:0000259" key="2">
    <source>
        <dbReference type="PROSITE" id="PS50263"/>
    </source>
</evidence>
<dbReference type="InterPro" id="IPR003010">
    <property type="entry name" value="C-N_Hydrolase"/>
</dbReference>
<keyword evidence="4" id="KW-1185">Reference proteome</keyword>
<dbReference type="EMBL" id="CP091511">
    <property type="protein sequence ID" value="UOO89208.1"/>
    <property type="molecule type" value="Genomic_DNA"/>
</dbReference>
<name>A0ABY4E4J3_9NEIS</name>
<sequence length="275" mass="29972">MTFKLALAQFSPCTHLHTALEQNLQTHLRLMQAAHAQGVSLLVFPELSLSGYELAEAVRLAVTPTHPVLKHIQTLVDACHISVIVGAPLFNEAAPEKPYIASFLLRHHLPAQVYCKMHLHAGEDRFVSVGSETLLFELQGRRIGMAICADALYDSHAQHYADLQADVYVASVLITESGYASDCAQLQHCACQHGMLVAMANYSGFSGGYMATGKSCVFSPTGAFLGVAATTTEMKAHGLTWQLLMLEHSQGQWQSSVYPALLPEPSNGHNQQTRF</sequence>
<dbReference type="PANTHER" id="PTHR43674:SF2">
    <property type="entry name" value="BETA-UREIDOPROPIONASE"/>
    <property type="match status" value="1"/>
</dbReference>
<evidence type="ECO:0000313" key="4">
    <source>
        <dbReference type="Proteomes" id="UP000832011"/>
    </source>
</evidence>
<reference evidence="3 4" key="1">
    <citation type="journal article" date="2022" name="Res Sq">
        <title>Evolution of multicellular longitudinally dividing oral cavity symbionts (Neisseriaceae).</title>
        <authorList>
            <person name="Nyongesa S."/>
            <person name="Weber P."/>
            <person name="Bernet E."/>
            <person name="Pullido F."/>
            <person name="Nieckarz M."/>
            <person name="Delaby M."/>
            <person name="Nieves C."/>
            <person name="Viehboeck T."/>
            <person name="Krause N."/>
            <person name="Rivera-Millot A."/>
            <person name="Nakamura A."/>
            <person name="Vischer N."/>
            <person name="VanNieuwenhze M."/>
            <person name="Brun Y."/>
            <person name="Cava F."/>
            <person name="Bulgheresi S."/>
            <person name="Veyrier F."/>
        </authorList>
    </citation>
    <scope>NUCLEOTIDE SEQUENCE [LARGE SCALE GENOMIC DNA]</scope>
    <source>
        <strain evidence="3 4">SN4</strain>
    </source>
</reference>
<accession>A0ABY4E4J3</accession>
<dbReference type="Proteomes" id="UP000832011">
    <property type="component" value="Chromosome"/>
</dbReference>
<dbReference type="GO" id="GO:0016787">
    <property type="term" value="F:hydrolase activity"/>
    <property type="evidence" value="ECO:0007669"/>
    <property type="project" value="UniProtKB-KW"/>
</dbReference>
<evidence type="ECO:0000256" key="1">
    <source>
        <dbReference type="ARBA" id="ARBA00022801"/>
    </source>
</evidence>
<dbReference type="PROSITE" id="PS50263">
    <property type="entry name" value="CN_HYDROLASE"/>
    <property type="match status" value="1"/>
</dbReference>